<dbReference type="Gene3D" id="2.40.110.10">
    <property type="entry name" value="Butyryl-CoA Dehydrogenase, subunit A, domain 2"/>
    <property type="match status" value="1"/>
</dbReference>
<evidence type="ECO:0000313" key="10">
    <source>
        <dbReference type="Proteomes" id="UP000076976"/>
    </source>
</evidence>
<dbReference type="PANTHER" id="PTHR43884">
    <property type="entry name" value="ACYL-COA DEHYDROGENASE"/>
    <property type="match status" value="1"/>
</dbReference>
<dbReference type="InterPro" id="IPR009100">
    <property type="entry name" value="AcylCoA_DH/oxidase_NM_dom_sf"/>
</dbReference>
<evidence type="ECO:0000313" key="9">
    <source>
        <dbReference type="EMBL" id="OAB88970.1"/>
    </source>
</evidence>
<evidence type="ECO:0000259" key="7">
    <source>
        <dbReference type="Pfam" id="PF00441"/>
    </source>
</evidence>
<dbReference type="AlphaFoldDB" id="A0A176QGZ4"/>
<feature type="domain" description="Acyl-CoA dehydrogenase/oxidase N-terminal" evidence="8">
    <location>
        <begin position="6"/>
        <end position="117"/>
    </location>
</feature>
<name>A0A176QGZ4_9MICO</name>
<dbReference type="GO" id="GO:0003995">
    <property type="term" value="F:acyl-CoA dehydrogenase activity"/>
    <property type="evidence" value="ECO:0007669"/>
    <property type="project" value="TreeGrafter"/>
</dbReference>
<reference evidence="9 10" key="1">
    <citation type="submission" date="2016-01" db="EMBL/GenBank/DDBJ databases">
        <title>Janibacter melonis strain CD11_4 genome sequencing and assembly.</title>
        <authorList>
            <person name="Nair G.R."/>
            <person name="Kaur G."/>
            <person name="Chander A.M."/>
            <person name="Mayilraj S."/>
        </authorList>
    </citation>
    <scope>NUCLEOTIDE SEQUENCE [LARGE SCALE GENOMIC DNA]</scope>
    <source>
        <strain evidence="9 10">CD11-4</strain>
    </source>
</reference>
<dbReference type="InterPro" id="IPR009075">
    <property type="entry name" value="AcylCo_DH/oxidase_C"/>
</dbReference>
<protein>
    <recommendedName>
        <fullName evidence="11">Acyl-CoA dehydrogenase</fullName>
    </recommendedName>
</protein>
<feature type="region of interest" description="Disordered" evidence="6">
    <location>
        <begin position="1"/>
        <end position="38"/>
    </location>
</feature>
<dbReference type="SUPFAM" id="SSF47203">
    <property type="entry name" value="Acyl-CoA dehydrogenase C-terminal domain-like"/>
    <property type="match status" value="1"/>
</dbReference>
<comment type="cofactor">
    <cofactor evidence="1">
        <name>FAD</name>
        <dbReference type="ChEBI" id="CHEBI:57692"/>
    </cofactor>
</comment>
<dbReference type="Gene3D" id="1.10.540.10">
    <property type="entry name" value="Acyl-CoA dehydrogenase/oxidase, N-terminal domain"/>
    <property type="match status" value="1"/>
</dbReference>
<evidence type="ECO:0000256" key="1">
    <source>
        <dbReference type="ARBA" id="ARBA00001974"/>
    </source>
</evidence>
<evidence type="ECO:0000259" key="8">
    <source>
        <dbReference type="Pfam" id="PF02771"/>
    </source>
</evidence>
<dbReference type="CDD" id="cd00567">
    <property type="entry name" value="ACAD"/>
    <property type="match status" value="1"/>
</dbReference>
<keyword evidence="3" id="KW-0285">Flavoprotein</keyword>
<dbReference type="InterPro" id="IPR046373">
    <property type="entry name" value="Acyl-CoA_Oxase/DH_mid-dom_sf"/>
</dbReference>
<dbReference type="PANTHER" id="PTHR43884:SF20">
    <property type="entry name" value="ACYL-COA DEHYDROGENASE FADE28"/>
    <property type="match status" value="1"/>
</dbReference>
<sequence length="362" mass="37774">MDFTTTDEQRALADATRGVLSRHGSPAAESGSSAQPPAHDTALWQALVELGIPAMPWSEEDGGVGAGITDLAAAATELGRGRIQAPLAETVLAGTLVARLAPAELRQQVLGAVSEGEALLVPALDEPMRTFDPTPHDVRAEEGADCWQVTGVKAPVRYAPAATHVVLTARTASGTGVFLLTDPGATAERLDLDGASVTLLAEGEAAEEALRDALAVAGALLCAEALGAMEEALRMTTDYLRTRKQFGVPLAAFQALTHRAADMYAQLELARSATLFAAMSAEESPVDVDAVLRARVVVDKAARLIGQEAIQLHGGIGVTAEYPVGHLSARLTMISRTWGSTRSHLATLGSRVAEHRSVDVLG</sequence>
<gene>
    <name evidence="9" type="ORF">AWH69_04200</name>
</gene>
<evidence type="ECO:0000256" key="5">
    <source>
        <dbReference type="ARBA" id="ARBA00023002"/>
    </source>
</evidence>
<keyword evidence="10" id="KW-1185">Reference proteome</keyword>
<keyword evidence="4" id="KW-0274">FAD</keyword>
<keyword evidence="5" id="KW-0560">Oxidoreductase</keyword>
<accession>A0A176QGZ4</accession>
<dbReference type="Pfam" id="PF00441">
    <property type="entry name" value="Acyl-CoA_dh_1"/>
    <property type="match status" value="1"/>
</dbReference>
<dbReference type="RefSeq" id="WP_068271896.1">
    <property type="nucleotide sequence ID" value="NZ_LQZG01000001.1"/>
</dbReference>
<comment type="similarity">
    <text evidence="2">Belongs to the acyl-CoA dehydrogenase family.</text>
</comment>
<evidence type="ECO:0000256" key="4">
    <source>
        <dbReference type="ARBA" id="ARBA00022827"/>
    </source>
</evidence>
<evidence type="ECO:0000256" key="3">
    <source>
        <dbReference type="ARBA" id="ARBA00022630"/>
    </source>
</evidence>
<dbReference type="Proteomes" id="UP000076976">
    <property type="component" value="Unassembled WGS sequence"/>
</dbReference>
<feature type="domain" description="Acyl-CoA dehydrogenase/oxidase C-terminal" evidence="7">
    <location>
        <begin position="213"/>
        <end position="350"/>
    </location>
</feature>
<dbReference type="Gene3D" id="1.20.140.10">
    <property type="entry name" value="Butyryl-CoA Dehydrogenase, subunit A, domain 3"/>
    <property type="match status" value="1"/>
</dbReference>
<evidence type="ECO:0008006" key="11">
    <source>
        <dbReference type="Google" id="ProtNLM"/>
    </source>
</evidence>
<dbReference type="SUPFAM" id="SSF56645">
    <property type="entry name" value="Acyl-CoA dehydrogenase NM domain-like"/>
    <property type="match status" value="1"/>
</dbReference>
<proteinExistence type="inferred from homology"/>
<dbReference type="Pfam" id="PF02771">
    <property type="entry name" value="Acyl-CoA_dh_N"/>
    <property type="match status" value="1"/>
</dbReference>
<dbReference type="InterPro" id="IPR013786">
    <property type="entry name" value="AcylCoA_DH/ox_N"/>
</dbReference>
<dbReference type="EMBL" id="LQZG01000001">
    <property type="protein sequence ID" value="OAB88970.1"/>
    <property type="molecule type" value="Genomic_DNA"/>
</dbReference>
<dbReference type="STRING" id="262209.AWH69_04200"/>
<organism evidence="9 10">
    <name type="scientific">Janibacter melonis</name>
    <dbReference type="NCBI Taxonomy" id="262209"/>
    <lineage>
        <taxon>Bacteria</taxon>
        <taxon>Bacillati</taxon>
        <taxon>Actinomycetota</taxon>
        <taxon>Actinomycetes</taxon>
        <taxon>Micrococcales</taxon>
        <taxon>Intrasporangiaceae</taxon>
        <taxon>Janibacter</taxon>
    </lineage>
</organism>
<evidence type="ECO:0000256" key="6">
    <source>
        <dbReference type="SAM" id="MobiDB-lite"/>
    </source>
</evidence>
<dbReference type="InterPro" id="IPR037069">
    <property type="entry name" value="AcylCoA_DH/ox_N_sf"/>
</dbReference>
<dbReference type="GO" id="GO:0050660">
    <property type="term" value="F:flavin adenine dinucleotide binding"/>
    <property type="evidence" value="ECO:0007669"/>
    <property type="project" value="InterPro"/>
</dbReference>
<evidence type="ECO:0000256" key="2">
    <source>
        <dbReference type="ARBA" id="ARBA00009347"/>
    </source>
</evidence>
<dbReference type="InterPro" id="IPR036250">
    <property type="entry name" value="AcylCo_DH-like_C"/>
</dbReference>
<comment type="caution">
    <text evidence="9">The sequence shown here is derived from an EMBL/GenBank/DDBJ whole genome shotgun (WGS) entry which is preliminary data.</text>
</comment>